<evidence type="ECO:0000313" key="1">
    <source>
        <dbReference type="EMBL" id="PHJ23710.1"/>
    </source>
</evidence>
<dbReference type="AlphaFoldDB" id="A0A2C6KTY7"/>
<protein>
    <submittedName>
        <fullName evidence="1">Uncharacterized protein</fullName>
    </submittedName>
</protein>
<proteinExistence type="predicted"/>
<keyword evidence="2" id="KW-1185">Reference proteome</keyword>
<accession>A0A2C6KTY7</accession>
<sequence length="44" mass="4909">MIMMTKVRLKKGPVWGSQVVVVFPCAPGKPGLLLQSFFLFIGMR</sequence>
<evidence type="ECO:0000313" key="2">
    <source>
        <dbReference type="Proteomes" id="UP000221165"/>
    </source>
</evidence>
<name>A0A2C6KTY7_9APIC</name>
<dbReference type="RefSeq" id="XP_067925385.1">
    <property type="nucleotide sequence ID" value="XM_068062642.1"/>
</dbReference>
<organism evidence="1 2">
    <name type="scientific">Cystoisospora suis</name>
    <dbReference type="NCBI Taxonomy" id="483139"/>
    <lineage>
        <taxon>Eukaryota</taxon>
        <taxon>Sar</taxon>
        <taxon>Alveolata</taxon>
        <taxon>Apicomplexa</taxon>
        <taxon>Conoidasida</taxon>
        <taxon>Coccidia</taxon>
        <taxon>Eucoccidiorida</taxon>
        <taxon>Eimeriorina</taxon>
        <taxon>Sarcocystidae</taxon>
        <taxon>Cystoisospora</taxon>
    </lineage>
</organism>
<dbReference type="Proteomes" id="UP000221165">
    <property type="component" value="Unassembled WGS sequence"/>
</dbReference>
<comment type="caution">
    <text evidence="1">The sequence shown here is derived from an EMBL/GenBank/DDBJ whole genome shotgun (WGS) entry which is preliminary data.</text>
</comment>
<dbReference type="GeneID" id="94425853"/>
<gene>
    <name evidence="1" type="ORF">CSUI_002441</name>
</gene>
<dbReference type="VEuPathDB" id="ToxoDB:CSUI_002441"/>
<reference evidence="1 2" key="1">
    <citation type="journal article" date="2017" name="Int. J. Parasitol.">
        <title>The genome of the protozoan parasite Cystoisospora suis and a reverse vaccinology approach to identify vaccine candidates.</title>
        <authorList>
            <person name="Palmieri N."/>
            <person name="Shrestha A."/>
            <person name="Ruttkowski B."/>
            <person name="Beck T."/>
            <person name="Vogl C."/>
            <person name="Tomley F."/>
            <person name="Blake D.P."/>
            <person name="Joachim A."/>
        </authorList>
    </citation>
    <scope>NUCLEOTIDE SEQUENCE [LARGE SCALE GENOMIC DNA]</scope>
    <source>
        <strain evidence="1 2">Wien I</strain>
    </source>
</reference>
<dbReference type="EMBL" id="MIGC01001031">
    <property type="protein sequence ID" value="PHJ23710.1"/>
    <property type="molecule type" value="Genomic_DNA"/>
</dbReference>